<dbReference type="EMBL" id="PYYB01000001">
    <property type="protein sequence ID" value="PTL59477.1"/>
    <property type="molecule type" value="Genomic_DNA"/>
</dbReference>
<feature type="domain" description="RsbT co-antagonist protein RsbRD N-terminal" evidence="3">
    <location>
        <begin position="35"/>
        <end position="171"/>
    </location>
</feature>
<proteinExistence type="inferred from homology"/>
<feature type="domain" description="PucR C-terminal helix-turn-helix" evidence="2">
    <location>
        <begin position="355"/>
        <end position="408"/>
    </location>
</feature>
<keyword evidence="6" id="KW-1185">Reference proteome</keyword>
<protein>
    <recommendedName>
        <fullName evidence="7">PucR family transcriptional regulator</fullName>
    </recommendedName>
</protein>
<evidence type="ECO:0000256" key="1">
    <source>
        <dbReference type="ARBA" id="ARBA00006754"/>
    </source>
</evidence>
<dbReference type="InterPro" id="IPR051448">
    <property type="entry name" value="CdaR-like_regulators"/>
</dbReference>
<dbReference type="OrthoDB" id="3663486at2"/>
<dbReference type="Pfam" id="PF13556">
    <property type="entry name" value="HTH_30"/>
    <property type="match status" value="1"/>
</dbReference>
<evidence type="ECO:0000259" key="2">
    <source>
        <dbReference type="Pfam" id="PF13556"/>
    </source>
</evidence>
<dbReference type="InterPro" id="IPR025751">
    <property type="entry name" value="RsbRD_N_dom"/>
</dbReference>
<evidence type="ECO:0000313" key="5">
    <source>
        <dbReference type="EMBL" id="PTL59477.1"/>
    </source>
</evidence>
<dbReference type="Proteomes" id="UP000240739">
    <property type="component" value="Unassembled WGS sequence"/>
</dbReference>
<dbReference type="InterPro" id="IPR041522">
    <property type="entry name" value="CdaR_GGDEF"/>
</dbReference>
<evidence type="ECO:0000259" key="4">
    <source>
        <dbReference type="Pfam" id="PF17853"/>
    </source>
</evidence>
<evidence type="ECO:0008006" key="7">
    <source>
        <dbReference type="Google" id="ProtNLM"/>
    </source>
</evidence>
<dbReference type="Pfam" id="PF17853">
    <property type="entry name" value="GGDEF_2"/>
    <property type="match status" value="1"/>
</dbReference>
<dbReference type="Gene3D" id="1.10.10.2840">
    <property type="entry name" value="PucR C-terminal helix-turn-helix domain"/>
    <property type="match status" value="1"/>
</dbReference>
<accession>A0A2T4UJU5</accession>
<comment type="similarity">
    <text evidence="1">Belongs to the CdaR family.</text>
</comment>
<reference evidence="5 6" key="1">
    <citation type="submission" date="2018-03" db="EMBL/GenBank/DDBJ databases">
        <title>Aquarubrobacter algicola gen. nov., sp. nov., a novel actinobacterium isolated from shallow eutrophic lake during the end of cyanobacterial harmful algal blooms.</title>
        <authorList>
            <person name="Chun S.J."/>
        </authorList>
    </citation>
    <scope>NUCLEOTIDE SEQUENCE [LARGE SCALE GENOMIC DNA]</scope>
    <source>
        <strain evidence="5 6">Seoho-28</strain>
    </source>
</reference>
<dbReference type="InterPro" id="IPR042070">
    <property type="entry name" value="PucR_C-HTH_sf"/>
</dbReference>
<evidence type="ECO:0000313" key="6">
    <source>
        <dbReference type="Proteomes" id="UP000240739"/>
    </source>
</evidence>
<dbReference type="PANTHER" id="PTHR33744">
    <property type="entry name" value="CARBOHYDRATE DIACID REGULATOR"/>
    <property type="match status" value="1"/>
</dbReference>
<evidence type="ECO:0000259" key="3">
    <source>
        <dbReference type="Pfam" id="PF14361"/>
    </source>
</evidence>
<dbReference type="PANTHER" id="PTHR33744:SF1">
    <property type="entry name" value="DNA-BINDING TRANSCRIPTIONAL ACTIVATOR ADER"/>
    <property type="match status" value="1"/>
</dbReference>
<sequence length="421" mass="46221">MAQVTTAGASPACREAVQEMAEALIPELDGVAVLLADAIHDQIETLDRSLHDETIRSCRANIGLIAEMLRDDVEPFTATAPAEAMHYAREFVRHGLPIETLMRAYQVGHQVYVGTMLERLAVRVADRDLLAETVSYCSAWMFPYLDAVQLGITEAFMAERERWVRSAAALRADEVRAILDGSTVDEQRASQRLRYALARTHVAIVVWGEEGEDEDGTIGIFERIAHDIERTLGGTDALCVPLGRRTLAAWIGLRTTPDVGVLRALRDQDALVVGARVAVGDPHDGIDGFRRSHEEALLARRVVHLGRRAPGAVARYGDVALTGLLTHDVGEARRFAERELGALGAETDAARRIAATLRVFLEEGSSFVRAARRLGVHENTVAYRVRRAGELLGHPVEERQLELRVALMLADVLRRSAPDAA</sequence>
<dbReference type="RefSeq" id="WP_107568122.1">
    <property type="nucleotide sequence ID" value="NZ_PYYB01000001.1"/>
</dbReference>
<dbReference type="AlphaFoldDB" id="A0A2T4UJU5"/>
<organism evidence="5 6">
    <name type="scientific">Paraconexibacter algicola</name>
    <dbReference type="NCBI Taxonomy" id="2133960"/>
    <lineage>
        <taxon>Bacteria</taxon>
        <taxon>Bacillati</taxon>
        <taxon>Actinomycetota</taxon>
        <taxon>Thermoleophilia</taxon>
        <taxon>Solirubrobacterales</taxon>
        <taxon>Paraconexibacteraceae</taxon>
        <taxon>Paraconexibacter</taxon>
    </lineage>
</organism>
<dbReference type="Pfam" id="PF14361">
    <property type="entry name" value="RsbRD_N"/>
    <property type="match status" value="1"/>
</dbReference>
<dbReference type="InterPro" id="IPR025736">
    <property type="entry name" value="PucR_C-HTH_dom"/>
</dbReference>
<feature type="domain" description="CdaR GGDEF-like" evidence="4">
    <location>
        <begin position="187"/>
        <end position="302"/>
    </location>
</feature>
<name>A0A2T4UJU5_9ACTN</name>
<gene>
    <name evidence="5" type="ORF">C7Y72_07350</name>
</gene>
<comment type="caution">
    <text evidence="5">The sequence shown here is derived from an EMBL/GenBank/DDBJ whole genome shotgun (WGS) entry which is preliminary data.</text>
</comment>